<dbReference type="InterPro" id="IPR001214">
    <property type="entry name" value="SET_dom"/>
</dbReference>
<dbReference type="SUPFAM" id="SSF82199">
    <property type="entry name" value="SET domain"/>
    <property type="match status" value="1"/>
</dbReference>
<dbReference type="InterPro" id="IPR046341">
    <property type="entry name" value="SET_dom_sf"/>
</dbReference>
<dbReference type="PANTHER" id="PTHR47332">
    <property type="entry name" value="SET DOMAIN-CONTAINING PROTEIN 5"/>
    <property type="match status" value="1"/>
</dbReference>
<gene>
    <name evidence="2" type="primary">set5</name>
    <name evidence="2" type="ORF">SNAT2548_LOCUS23029</name>
</gene>
<organism evidence="2 3">
    <name type="scientific">Symbiodinium natans</name>
    <dbReference type="NCBI Taxonomy" id="878477"/>
    <lineage>
        <taxon>Eukaryota</taxon>
        <taxon>Sar</taxon>
        <taxon>Alveolata</taxon>
        <taxon>Dinophyceae</taxon>
        <taxon>Suessiales</taxon>
        <taxon>Symbiodiniaceae</taxon>
        <taxon>Symbiodinium</taxon>
    </lineage>
</organism>
<accession>A0A812R602</accession>
<dbReference type="OrthoDB" id="265717at2759"/>
<comment type="caution">
    <text evidence="2">The sequence shown here is derived from an EMBL/GenBank/DDBJ whole genome shotgun (WGS) entry which is preliminary data.</text>
</comment>
<name>A0A812R602_9DINO</name>
<dbReference type="PROSITE" id="PS50280">
    <property type="entry name" value="SET"/>
    <property type="match status" value="1"/>
</dbReference>
<feature type="domain" description="SET" evidence="1">
    <location>
        <begin position="13"/>
        <end position="171"/>
    </location>
</feature>
<evidence type="ECO:0000259" key="1">
    <source>
        <dbReference type="PROSITE" id="PS50280"/>
    </source>
</evidence>
<dbReference type="AlphaFoldDB" id="A0A812R602"/>
<dbReference type="InterPro" id="IPR053185">
    <property type="entry name" value="SET_domain_protein"/>
</dbReference>
<dbReference type="SMART" id="SM00317">
    <property type="entry name" value="SET"/>
    <property type="match status" value="1"/>
</dbReference>
<dbReference type="CDD" id="cd20071">
    <property type="entry name" value="SET_SMYD"/>
    <property type="match status" value="1"/>
</dbReference>
<protein>
    <submittedName>
        <fullName evidence="2">Set5 protein</fullName>
    </submittedName>
</protein>
<sequence>MQANGAEGEFINKNLMVRNVGPKGLGVVATAPLARGELLLEEAPLLVFQNQSFEVIFGDLQDVLTDDRSFDLWEASLTETVESQCGGEAARQFWDLADTCSEPSCKTALGIARTNALGLDADSAGLFLFLSRFNHSCRPNVHHSWQEDRGLQVLRASCSIAANEELCISYLSLLALCSPTRERLGEISDRFGFDCECSACSAGVRRMRDSDWRRERLSQLCAALSQEEDRDEKRLGPSDGMRLQLRKRTPLFFEVDDEGQQELQYTLERGWRSEAMSTSEGDSGDIVESIEMSNGLREATALLDEELHGHPAARALLFFGGFRRAMAAGRLSAAKSLAKAAWNATSTAEGSTSWRAQRLQLLAEDPRALSRSRLEQEEQKAVRASTRHLHTSLLAPSPASPPSASLAQTFEGSRCSTKFEAQDAARRDTAVGFIPVFLFCQGIPATKLLTTVHEVLARSLNLMRLSLVAAPALVQCFYIHSVDFASWLSKLVLVYILMGTVCFIVMPDQLYNGMGMGMFRWAFEIFYPEIARANGSLHDPAEKTVACVAGRRIGQLAGMRARLRWHGSTKYLCLTHDGWTVTGDEKHACSVEFHNVYWQDRLVPDTYTLRVLAPTSDFHECWLSFKPVNHLRFGGWLAAYPNEQKACPYKVVRDSSCPVDSCKLLCAWTSMLPPSQKSCAGPCRHASI</sequence>
<proteinExistence type="predicted"/>
<reference evidence="2" key="1">
    <citation type="submission" date="2021-02" db="EMBL/GenBank/DDBJ databases">
        <authorList>
            <person name="Dougan E. K."/>
            <person name="Rhodes N."/>
            <person name="Thang M."/>
            <person name="Chan C."/>
        </authorList>
    </citation>
    <scope>NUCLEOTIDE SEQUENCE</scope>
</reference>
<dbReference type="Proteomes" id="UP000604046">
    <property type="component" value="Unassembled WGS sequence"/>
</dbReference>
<evidence type="ECO:0000313" key="2">
    <source>
        <dbReference type="EMBL" id="CAE7423448.1"/>
    </source>
</evidence>
<dbReference type="EMBL" id="CAJNDS010002306">
    <property type="protein sequence ID" value="CAE7423448.1"/>
    <property type="molecule type" value="Genomic_DNA"/>
</dbReference>
<dbReference type="PANTHER" id="PTHR47332:SF4">
    <property type="entry name" value="SET DOMAIN-CONTAINING PROTEIN 5"/>
    <property type="match status" value="1"/>
</dbReference>
<keyword evidence="3" id="KW-1185">Reference proteome</keyword>
<dbReference type="Pfam" id="PF00856">
    <property type="entry name" value="SET"/>
    <property type="match status" value="1"/>
</dbReference>
<dbReference type="Gene3D" id="2.170.270.10">
    <property type="entry name" value="SET domain"/>
    <property type="match status" value="1"/>
</dbReference>
<evidence type="ECO:0000313" key="3">
    <source>
        <dbReference type="Proteomes" id="UP000604046"/>
    </source>
</evidence>